<keyword evidence="3" id="KW-1185">Reference proteome</keyword>
<comment type="caution">
    <text evidence="2">The sequence shown here is derived from an EMBL/GenBank/DDBJ whole genome shotgun (WGS) entry which is preliminary data.</text>
</comment>
<name>A0AAN9GIA1_9CAEN</name>
<organism evidence="2 3">
    <name type="scientific">Littorina saxatilis</name>
    <dbReference type="NCBI Taxonomy" id="31220"/>
    <lineage>
        <taxon>Eukaryota</taxon>
        <taxon>Metazoa</taxon>
        <taxon>Spiralia</taxon>
        <taxon>Lophotrochozoa</taxon>
        <taxon>Mollusca</taxon>
        <taxon>Gastropoda</taxon>
        <taxon>Caenogastropoda</taxon>
        <taxon>Littorinimorpha</taxon>
        <taxon>Littorinoidea</taxon>
        <taxon>Littorinidae</taxon>
        <taxon>Littorina</taxon>
    </lineage>
</organism>
<evidence type="ECO:0000313" key="3">
    <source>
        <dbReference type="Proteomes" id="UP001374579"/>
    </source>
</evidence>
<feature type="region of interest" description="Disordered" evidence="1">
    <location>
        <begin position="18"/>
        <end position="46"/>
    </location>
</feature>
<reference evidence="2 3" key="1">
    <citation type="submission" date="2024-02" db="EMBL/GenBank/DDBJ databases">
        <title>Chromosome-scale genome assembly of the rough periwinkle Littorina saxatilis.</title>
        <authorList>
            <person name="De Jode A."/>
            <person name="Faria R."/>
            <person name="Formenti G."/>
            <person name="Sims Y."/>
            <person name="Smith T.P."/>
            <person name="Tracey A."/>
            <person name="Wood J.M.D."/>
            <person name="Zagrodzka Z.B."/>
            <person name="Johannesson K."/>
            <person name="Butlin R.K."/>
            <person name="Leder E.H."/>
        </authorList>
    </citation>
    <scope>NUCLEOTIDE SEQUENCE [LARGE SCALE GENOMIC DNA]</scope>
    <source>
        <strain evidence="2">Snail1</strain>
        <tissue evidence="2">Muscle</tissue>
    </source>
</reference>
<dbReference type="AlphaFoldDB" id="A0AAN9GIA1"/>
<feature type="compositionally biased region" description="Basic and acidic residues" evidence="1">
    <location>
        <begin position="21"/>
        <end position="33"/>
    </location>
</feature>
<evidence type="ECO:0000256" key="1">
    <source>
        <dbReference type="SAM" id="MobiDB-lite"/>
    </source>
</evidence>
<sequence>MILRYPGGVQLLMAKAMNSQRTREASDKPHDADPAWTVAEGSQSSHVAEKTSARCWSYCCYQDCCHAVEL</sequence>
<protein>
    <submittedName>
        <fullName evidence="2">Uncharacterized protein</fullName>
    </submittedName>
</protein>
<dbReference type="Proteomes" id="UP001374579">
    <property type="component" value="Unassembled WGS sequence"/>
</dbReference>
<proteinExistence type="predicted"/>
<gene>
    <name evidence="2" type="ORF">V1264_013201</name>
</gene>
<dbReference type="EMBL" id="JBAMIC010000003">
    <property type="protein sequence ID" value="KAK7109096.1"/>
    <property type="molecule type" value="Genomic_DNA"/>
</dbReference>
<evidence type="ECO:0000313" key="2">
    <source>
        <dbReference type="EMBL" id="KAK7109096.1"/>
    </source>
</evidence>
<accession>A0AAN9GIA1</accession>